<sequence>MAKSMRCKREKRLRAIRREMVEPYYEKKDEAKLAAQEAALAAPKLPVKPSSKASSSMEIAPVNTSTPSENAMDVEMADGSQTKSSLKPFGGVGKKSQRVFKVGKRRRHGKGKGGKVKRRHI</sequence>
<dbReference type="EMBL" id="PDCK01000043">
    <property type="protein sequence ID" value="PRQ30159.1"/>
    <property type="molecule type" value="Genomic_DNA"/>
</dbReference>
<dbReference type="OrthoDB" id="1922182at2759"/>
<dbReference type="PANTHER" id="PTHR36320:SF1">
    <property type="entry name" value="OS04G0611300 PROTEIN"/>
    <property type="match status" value="1"/>
</dbReference>
<evidence type="ECO:0000256" key="1">
    <source>
        <dbReference type="SAM" id="MobiDB-lite"/>
    </source>
</evidence>
<evidence type="ECO:0000313" key="3">
    <source>
        <dbReference type="Proteomes" id="UP000238479"/>
    </source>
</evidence>
<name>A0A2P6Q7K6_ROSCH</name>
<dbReference type="Gramene" id="PRQ30159">
    <property type="protein sequence ID" value="PRQ30159"/>
    <property type="gene ID" value="RchiOBHm_Chr5g0021541"/>
</dbReference>
<dbReference type="STRING" id="74649.A0A2P6Q7K6"/>
<proteinExistence type="predicted"/>
<feature type="compositionally biased region" description="Polar residues" evidence="1">
    <location>
        <begin position="51"/>
        <end position="69"/>
    </location>
</feature>
<organism evidence="2 3">
    <name type="scientific">Rosa chinensis</name>
    <name type="common">China rose</name>
    <dbReference type="NCBI Taxonomy" id="74649"/>
    <lineage>
        <taxon>Eukaryota</taxon>
        <taxon>Viridiplantae</taxon>
        <taxon>Streptophyta</taxon>
        <taxon>Embryophyta</taxon>
        <taxon>Tracheophyta</taxon>
        <taxon>Spermatophyta</taxon>
        <taxon>Magnoliopsida</taxon>
        <taxon>eudicotyledons</taxon>
        <taxon>Gunneridae</taxon>
        <taxon>Pentapetalae</taxon>
        <taxon>rosids</taxon>
        <taxon>fabids</taxon>
        <taxon>Rosales</taxon>
        <taxon>Rosaceae</taxon>
        <taxon>Rosoideae</taxon>
        <taxon>Rosoideae incertae sedis</taxon>
        <taxon>Rosa</taxon>
    </lineage>
</organism>
<evidence type="ECO:0000313" key="2">
    <source>
        <dbReference type="EMBL" id="PRQ30159.1"/>
    </source>
</evidence>
<feature type="compositionally biased region" description="Basic residues" evidence="1">
    <location>
        <begin position="95"/>
        <end position="121"/>
    </location>
</feature>
<keyword evidence="3" id="KW-1185">Reference proteome</keyword>
<dbReference type="OMA" id="QMEIEPV"/>
<dbReference type="Proteomes" id="UP000238479">
    <property type="component" value="Chromosome 5"/>
</dbReference>
<dbReference type="AlphaFoldDB" id="A0A2P6Q7K6"/>
<comment type="caution">
    <text evidence="2">The sequence shown here is derived from an EMBL/GenBank/DDBJ whole genome shotgun (WGS) entry which is preliminary data.</text>
</comment>
<feature type="region of interest" description="Disordered" evidence="1">
    <location>
        <begin position="43"/>
        <end position="121"/>
    </location>
</feature>
<dbReference type="PANTHER" id="PTHR36320">
    <property type="entry name" value="OS04G0611300 PROTEIN"/>
    <property type="match status" value="1"/>
</dbReference>
<gene>
    <name evidence="2" type="ORF">RchiOBHm_Chr5g0021541</name>
</gene>
<reference evidence="2 3" key="1">
    <citation type="journal article" date="2018" name="Nat. Genet.">
        <title>The Rosa genome provides new insights in the design of modern roses.</title>
        <authorList>
            <person name="Bendahmane M."/>
        </authorList>
    </citation>
    <scope>NUCLEOTIDE SEQUENCE [LARGE SCALE GENOMIC DNA]</scope>
    <source>
        <strain evidence="3">cv. Old Blush</strain>
    </source>
</reference>
<protein>
    <submittedName>
        <fullName evidence="2">Uncharacterized protein</fullName>
    </submittedName>
</protein>
<accession>A0A2P6Q7K6</accession>